<feature type="transmembrane region" description="Helical" evidence="15">
    <location>
        <begin position="1143"/>
        <end position="1162"/>
    </location>
</feature>
<feature type="chain" id="PRO_5043105280" evidence="15">
    <location>
        <begin position="25"/>
        <end position="1813"/>
    </location>
</feature>
<dbReference type="Gene3D" id="2.70.170.10">
    <property type="entry name" value="Neurotransmitter-gated ion-channel ligand-binding domain"/>
    <property type="match status" value="3"/>
</dbReference>
<feature type="domain" description="Neurotransmitter-gated ion-channel transmembrane" evidence="17">
    <location>
        <begin position="249"/>
        <end position="488"/>
    </location>
</feature>
<feature type="domain" description="Neurotransmitter-gated ion-channel ligand-binding" evidence="16">
    <location>
        <begin position="901"/>
        <end position="1111"/>
    </location>
</feature>
<comment type="caution">
    <text evidence="18">The sequence shown here is derived from an EMBL/GenBank/DDBJ whole genome shotgun (WGS) entry which is preliminary data.</text>
</comment>
<evidence type="ECO:0000256" key="15">
    <source>
        <dbReference type="RuleBase" id="RU000687"/>
    </source>
</evidence>
<comment type="subcellular location">
    <subcellularLocation>
        <location evidence="14">Synaptic cell membrane</location>
        <topology evidence="14">Multi-pass membrane protein</topology>
    </subcellularLocation>
</comment>
<evidence type="ECO:0000259" key="16">
    <source>
        <dbReference type="Pfam" id="PF02931"/>
    </source>
</evidence>
<evidence type="ECO:0000256" key="1">
    <source>
        <dbReference type="ARBA" id="ARBA00009237"/>
    </source>
</evidence>
<feature type="domain" description="Neurotransmitter-gated ion-channel ligand-binding" evidence="16">
    <location>
        <begin position="34"/>
        <end position="242"/>
    </location>
</feature>
<feature type="transmembrane region" description="Helical" evidence="15">
    <location>
        <begin position="1785"/>
        <end position="1809"/>
    </location>
</feature>
<comment type="caution">
    <text evidence="15">Lacks conserved residue(s) required for the propagation of feature annotation.</text>
</comment>
<accession>A0AAU9VPJ4</accession>
<evidence type="ECO:0000256" key="8">
    <source>
        <dbReference type="ARBA" id="ARBA00023136"/>
    </source>
</evidence>
<protein>
    <submittedName>
        <fullName evidence="18">Uncharacterized protein</fullName>
    </submittedName>
</protein>
<dbReference type="Pfam" id="PF02932">
    <property type="entry name" value="Neur_chan_memb"/>
    <property type="match status" value="3"/>
</dbReference>
<dbReference type="InterPro" id="IPR002394">
    <property type="entry name" value="Nicotinic_acetylcholine_rcpt"/>
</dbReference>
<dbReference type="Pfam" id="PF02931">
    <property type="entry name" value="Neur_chan_LBD"/>
    <property type="match status" value="3"/>
</dbReference>
<feature type="transmembrane region" description="Helical" evidence="15">
    <location>
        <begin position="469"/>
        <end position="489"/>
    </location>
</feature>
<dbReference type="Proteomes" id="UP001159428">
    <property type="component" value="Unassembled WGS sequence"/>
</dbReference>
<feature type="transmembrane region" description="Helical" evidence="15">
    <location>
        <begin position="668"/>
        <end position="688"/>
    </location>
</feature>
<sequence length="1813" mass="208863">MDVTLRKLYLGLLLILEAINSGCAQGNHEKDYEHMLMRDLFRDYNMDSRPVFNKSTAVNVELDVAFSQLVELDGKDQILSSKIWIRQKWNNPFLAWKPDKYNNISVINVDPKLVWKPDLVLYNNIGIGQTGAIYNFDTKVVIYSDGTHFWYAPTEIKSICKIDITYFPFDEQICPLTFGSWTYTGVHLNLTNKAPTADLSKYTISGEWELVAMPSKRNVVKYSCCPDPYIDVTYKVHVRRKVLFYLTNLILPCVVLAVLTVFSFSLPPESGERISLVITILLGLTVFMLVFTENVPRTSEVIPLIVKYAFTVMCEVSFALLITCFIVRIYHKDPGKPMPAFYRYITYKLLAPVLRMQPLPAGHHDRRHCKEHLERTKHSHFRHRKPRAYISKLFGNYPKETSCRLELDKHGDDITDVSSGTSRQSDPMKCPSLDKLEDITFGLHAIIDHLKDIKANEFNKNDWHFAARVLDTFFFWLLLIAFVISTTFLKERALSAAWESLYTFPRTRSKYHLSKLALKAFGVKTVITFPPENVVIFQIESPLWSLLAVKVFKGAMLLYFDLFRRRFISIFLTGRSIKKWENNHWKYREFKSALELQNTTKTDNARKLTRRLDRRKMAWERQNFERTSSSNGRNILDMTIHDLRNVAWASLTLLILHRSCVTLRMTKFLFTFLCFSIRCPYFSSIFKLNALSVPKMFSIIDPGSYSNTVLNFFHKIVIFVVSILSMLNASKKKVHNRPICYCKHSLFILIPLPISLPFLEKNLKITNAVFIARYLVIVPLNCSQEGDKRLLINRKLSPCNATEVNKQSNCFYFGDNDQAPPKGEVKYMNAFTKSTSASAKENNFFILLILSFQCRRCNKKMGSCFLVARSTAGKNSALLVNLLAIVGVVTSQGYFKDDHEHKLINSLFKSNYSKEALPVVNKSEAVQVTFDLAYSQLIYLDSKNQILSSKVWLRQMWTNPFLRWDPEKHGGIEYINVDPKLIWKPDIILYNNIGFGETGAIYNFDTKATLKYDGYTQWYAPTEIHSICKIDIGYFPFDHQKCKLKFGSWTYTDNKLNLSASANKVTADLSKYTVSGEWELVEAPLKRNAVKYTCCKHPYIDITYTIHVKRRVLFYMMNLIVPYIVLAVLTVFSFYLPPESGERMGLVITILLGLTVFMMVFTDNVPRTSEVTPLIGKYSVTVLVQVTFALLVTCGVLRVYHKDPERKMPAWFRKLIFDILGPMLLATPSDKRKKLKQEDKNRSYYMSKVQGNPYEIHRSQNHLVVSIPKITGIKDGEGETERKCFHTSPMGSNLSLTPSDERMEEIVYGMRAIVSHLKDTQDSDAKVNDWHHAAATSDRVNARVLTSVLSNFFFFSGQAHLDPEHRLMNDLFANYSKEVRPVIDKQQPIPVNFDMMFSQLVELNGRSQIMTSKVWIRQSWENPFLRWNPSDYGGVKFINIDPILVWKPDIVLYNSIQSDSGEMYKFNTKVVINYNGSCQWYAPTEVKTVCKIDITYFPFDQQRCSMVFGSWTYTSSSLNLMLDRKEVDLSSYIASGEWDLISAEAMRNVVKYTCCPDPFIDITYHLVLRRRVLFYLNNLLLPCVALAILTVFAFFLPVESGERISLIITILLGLTVYTLIFTENIPSTSEVTPLLTKYSTTIMALLGMSLVVSCLVLWIYHRDPSAEMSKTFEFIVFSVLSRILRKPRPEETSKDGPKRKHIPVSVVADRWPTYFPVQRRAASDSGNSSPQCRSPNGSVQEFVFPTQLERKFDQVIAKLDAVANSLTVDQGEEEKKKKWQMAAQIIDQMFFWLFTLIVTTVTLVMYFMIPKYY</sequence>
<dbReference type="InterPro" id="IPR006202">
    <property type="entry name" value="Neur_chan_lig-bd"/>
</dbReference>
<evidence type="ECO:0000256" key="7">
    <source>
        <dbReference type="ARBA" id="ARBA00023065"/>
    </source>
</evidence>
<feature type="transmembrane region" description="Helical" evidence="15">
    <location>
        <begin position="1642"/>
        <end position="1660"/>
    </location>
</feature>
<reference evidence="18 19" key="1">
    <citation type="submission" date="2022-05" db="EMBL/GenBank/DDBJ databases">
        <authorList>
            <consortium name="Genoscope - CEA"/>
            <person name="William W."/>
        </authorList>
    </citation>
    <scope>NUCLEOTIDE SEQUENCE [LARGE SCALE GENOMIC DNA]</scope>
</reference>
<keyword evidence="9" id="KW-1015">Disulfide bond</keyword>
<feature type="transmembrane region" description="Helical" evidence="15">
    <location>
        <begin position="1579"/>
        <end position="1598"/>
    </location>
</feature>
<evidence type="ECO:0000256" key="13">
    <source>
        <dbReference type="ARBA" id="ARBA00023303"/>
    </source>
</evidence>
<feature type="signal peptide" evidence="15">
    <location>
        <begin position="1"/>
        <end position="24"/>
    </location>
</feature>
<dbReference type="InterPro" id="IPR036719">
    <property type="entry name" value="Neuro-gated_channel_TM_sf"/>
</dbReference>
<keyword evidence="4 15" id="KW-0812">Transmembrane</keyword>
<dbReference type="PRINTS" id="PR00254">
    <property type="entry name" value="NICOTINICR"/>
</dbReference>
<keyword evidence="6" id="KW-0770">Synapse</keyword>
<dbReference type="InterPro" id="IPR006029">
    <property type="entry name" value="Neurotrans-gated_channel_TM"/>
</dbReference>
<keyword evidence="7 15" id="KW-0406">Ion transport</keyword>
<keyword evidence="19" id="KW-1185">Reference proteome</keyword>
<dbReference type="FunFam" id="2.70.170.10:FF:000016">
    <property type="entry name" value="Nicotinic acetylcholine receptor subunit"/>
    <property type="match status" value="2"/>
</dbReference>
<dbReference type="PRINTS" id="PR00252">
    <property type="entry name" value="NRIONCHANNEL"/>
</dbReference>
<dbReference type="EMBL" id="CALNXJ010000002">
    <property type="protein sequence ID" value="CAH3034469.1"/>
    <property type="molecule type" value="Genomic_DNA"/>
</dbReference>
<keyword evidence="10" id="KW-0675">Receptor</keyword>
<dbReference type="SUPFAM" id="SSF90112">
    <property type="entry name" value="Neurotransmitter-gated ion-channel transmembrane pore"/>
    <property type="match status" value="3"/>
</dbReference>
<dbReference type="PANTHER" id="PTHR18945">
    <property type="entry name" value="NEUROTRANSMITTER GATED ION CHANNEL"/>
    <property type="match status" value="1"/>
</dbReference>
<dbReference type="CDD" id="cd19051">
    <property type="entry name" value="LGIC_TM_cation"/>
    <property type="match status" value="3"/>
</dbReference>
<evidence type="ECO:0000256" key="14">
    <source>
        <dbReference type="ARBA" id="ARBA00034099"/>
    </source>
</evidence>
<evidence type="ECO:0000256" key="3">
    <source>
        <dbReference type="ARBA" id="ARBA00022475"/>
    </source>
</evidence>
<feature type="domain" description="Neurotransmitter-gated ion-channel transmembrane" evidence="17">
    <location>
        <begin position="1119"/>
        <end position="1348"/>
    </location>
</feature>
<feature type="transmembrane region" description="Helical" evidence="15">
    <location>
        <begin position="708"/>
        <end position="729"/>
    </location>
</feature>
<organism evidence="18 19">
    <name type="scientific">Pocillopora meandrina</name>
    <dbReference type="NCBI Taxonomy" id="46732"/>
    <lineage>
        <taxon>Eukaryota</taxon>
        <taxon>Metazoa</taxon>
        <taxon>Cnidaria</taxon>
        <taxon>Anthozoa</taxon>
        <taxon>Hexacorallia</taxon>
        <taxon>Scleractinia</taxon>
        <taxon>Astrocoeniina</taxon>
        <taxon>Pocilloporidae</taxon>
        <taxon>Pocillopora</taxon>
    </lineage>
</organism>
<dbReference type="GO" id="GO:0022848">
    <property type="term" value="F:acetylcholine-gated monoatomic cation-selective channel activity"/>
    <property type="evidence" value="ECO:0007669"/>
    <property type="project" value="InterPro"/>
</dbReference>
<keyword evidence="2 15" id="KW-0813">Transport</keyword>
<keyword evidence="13 15" id="KW-0407">Ion channel</keyword>
<keyword evidence="11" id="KW-0325">Glycoprotein</keyword>
<keyword evidence="3" id="KW-1003">Cell membrane</keyword>
<evidence type="ECO:0000256" key="9">
    <source>
        <dbReference type="ARBA" id="ARBA00023157"/>
    </source>
</evidence>
<proteinExistence type="inferred from homology"/>
<dbReference type="InterPro" id="IPR006201">
    <property type="entry name" value="Neur_channel"/>
</dbReference>
<dbReference type="Gene3D" id="1.20.58.390">
    <property type="entry name" value="Neurotransmitter-gated ion-channel transmembrane domain"/>
    <property type="match status" value="4"/>
</dbReference>
<name>A0AAU9VPJ4_9CNID</name>
<feature type="domain" description="Neurotransmitter-gated ion-channel transmembrane" evidence="17">
    <location>
        <begin position="1579"/>
        <end position="1805"/>
    </location>
</feature>
<gene>
    <name evidence="18" type="ORF">PMEA_00010744</name>
</gene>
<dbReference type="SUPFAM" id="SSF63712">
    <property type="entry name" value="Nicotinic receptor ligand binding domain-like"/>
    <property type="match status" value="3"/>
</dbReference>
<feature type="transmembrane region" description="Helical" evidence="15">
    <location>
        <begin position="242"/>
        <end position="262"/>
    </location>
</feature>
<dbReference type="CDD" id="cd18997">
    <property type="entry name" value="LGIC_ECD_nAChR"/>
    <property type="match status" value="3"/>
</dbReference>
<keyword evidence="15" id="KW-0732">Signal</keyword>
<comment type="similarity">
    <text evidence="1">Belongs to the ligand-gated ion channel (TC 1.A.9) family. Acetylcholine receptor (TC 1.A.9.1) subfamily.</text>
</comment>
<feature type="transmembrane region" description="Helical" evidence="15">
    <location>
        <begin position="1604"/>
        <end position="1621"/>
    </location>
</feature>
<dbReference type="InterPro" id="IPR018000">
    <property type="entry name" value="Neurotransmitter_ion_chnl_CS"/>
</dbReference>
<keyword evidence="8 15" id="KW-0472">Membrane</keyword>
<dbReference type="GO" id="GO:0045211">
    <property type="term" value="C:postsynaptic membrane"/>
    <property type="evidence" value="ECO:0007669"/>
    <property type="project" value="InterPro"/>
</dbReference>
<keyword evidence="12" id="KW-1071">Ligand-gated ion channel</keyword>
<dbReference type="InterPro" id="IPR036734">
    <property type="entry name" value="Neur_chan_lig-bd_sf"/>
</dbReference>
<feature type="transmembrane region" description="Helical" evidence="15">
    <location>
        <begin position="274"/>
        <end position="292"/>
    </location>
</feature>
<evidence type="ECO:0000256" key="12">
    <source>
        <dbReference type="ARBA" id="ARBA00023286"/>
    </source>
</evidence>
<dbReference type="GO" id="GO:0004888">
    <property type="term" value="F:transmembrane signaling receptor activity"/>
    <property type="evidence" value="ECO:0007669"/>
    <property type="project" value="InterPro"/>
</dbReference>
<dbReference type="FunFam" id="2.70.170.10:FF:000005">
    <property type="entry name" value="Neuronal nicotinic acetylcholine receptor alpha4 subunit"/>
    <property type="match status" value="1"/>
</dbReference>
<dbReference type="InterPro" id="IPR038050">
    <property type="entry name" value="Neuro_actylchol_rec"/>
</dbReference>
<feature type="domain" description="Neurotransmitter-gated ion-channel ligand-binding" evidence="16">
    <location>
        <begin position="1364"/>
        <end position="1572"/>
    </location>
</feature>
<evidence type="ECO:0000259" key="17">
    <source>
        <dbReference type="Pfam" id="PF02932"/>
    </source>
</evidence>
<keyword evidence="5 15" id="KW-1133">Transmembrane helix</keyword>
<dbReference type="PROSITE" id="PS00236">
    <property type="entry name" value="NEUROTR_ION_CHANNEL"/>
    <property type="match status" value="3"/>
</dbReference>
<dbReference type="NCBIfam" id="TIGR00860">
    <property type="entry name" value="LIC"/>
    <property type="match status" value="3"/>
</dbReference>
<evidence type="ECO:0000256" key="11">
    <source>
        <dbReference type="ARBA" id="ARBA00023180"/>
    </source>
</evidence>
<evidence type="ECO:0000256" key="10">
    <source>
        <dbReference type="ARBA" id="ARBA00023170"/>
    </source>
</evidence>
<dbReference type="FunFam" id="1.20.58.390:FF:000043">
    <property type="entry name" value="AcetylCholine Receptor"/>
    <property type="match status" value="3"/>
</dbReference>
<evidence type="ECO:0000313" key="19">
    <source>
        <dbReference type="Proteomes" id="UP001159428"/>
    </source>
</evidence>
<feature type="transmembrane region" description="Helical" evidence="15">
    <location>
        <begin position="304"/>
        <end position="330"/>
    </location>
</feature>
<evidence type="ECO:0000256" key="6">
    <source>
        <dbReference type="ARBA" id="ARBA00023018"/>
    </source>
</evidence>
<evidence type="ECO:0000256" key="4">
    <source>
        <dbReference type="ARBA" id="ARBA00022692"/>
    </source>
</evidence>
<evidence type="ECO:0000313" key="18">
    <source>
        <dbReference type="EMBL" id="CAH3034469.1"/>
    </source>
</evidence>
<evidence type="ECO:0000256" key="2">
    <source>
        <dbReference type="ARBA" id="ARBA00022448"/>
    </source>
</evidence>
<feature type="transmembrane region" description="Helical" evidence="15">
    <location>
        <begin position="1174"/>
        <end position="1198"/>
    </location>
</feature>
<feature type="transmembrane region" description="Helical" evidence="15">
    <location>
        <begin position="1112"/>
        <end position="1137"/>
    </location>
</feature>
<evidence type="ECO:0000256" key="5">
    <source>
        <dbReference type="ARBA" id="ARBA00022989"/>
    </source>
</evidence>